<reference evidence="8 9" key="1">
    <citation type="submission" date="2018-08" db="EMBL/GenBank/DDBJ databases">
        <title>Genomic investigation of the strawberry pathogen Phytophthora fragariae indicates pathogenicity is determined by transcriptional variation in three key races.</title>
        <authorList>
            <person name="Adams T.M."/>
            <person name="Armitage A.D."/>
            <person name="Sobczyk M.K."/>
            <person name="Bates H.J."/>
            <person name="Dunwell J.M."/>
            <person name="Nellist C.F."/>
            <person name="Harrison R.J."/>
        </authorList>
    </citation>
    <scope>NUCLEOTIDE SEQUENCE [LARGE SCALE GENOMIC DNA]</scope>
    <source>
        <strain evidence="7 10">BC-1</strain>
        <strain evidence="6 14">BC-23</strain>
        <strain evidence="5 9">NOV-27</strain>
        <strain evidence="4 11">NOV-5</strain>
        <strain evidence="3 12">NOV-71</strain>
        <strain evidence="1 8">NOV-9</strain>
        <strain evidence="2 13">SCRP245</strain>
    </source>
</reference>
<dbReference type="Proteomes" id="UP000440367">
    <property type="component" value="Unassembled WGS sequence"/>
</dbReference>
<protein>
    <submittedName>
        <fullName evidence="5">Uncharacterized protein</fullName>
    </submittedName>
</protein>
<evidence type="ECO:0000313" key="7">
    <source>
        <dbReference type="EMBL" id="KAE9206407.1"/>
    </source>
</evidence>
<dbReference type="Proteomes" id="UP000476176">
    <property type="component" value="Unassembled WGS sequence"/>
</dbReference>
<dbReference type="EMBL" id="QXGD01001425">
    <property type="protein sequence ID" value="KAE9206407.1"/>
    <property type="molecule type" value="Genomic_DNA"/>
</dbReference>
<sequence>MPPTYKWTTVCSDMAREDSQLLMEDMKVFIIVKSHLVPCVVCTLTRPHKMRYHLLECSSDTSPSSPRLKDYGRETATQGLKPARIRMGMGMTRRFGLADEEMPTLRQVQWFVGNFNKKDLHRTDDYDDVLEQIDQLAYGPAVADTQPFSFGWERDSEGKPDCGERL</sequence>
<dbReference type="OrthoDB" id="113123at2759"/>
<evidence type="ECO:0000313" key="8">
    <source>
        <dbReference type="Proteomes" id="UP000429523"/>
    </source>
</evidence>
<proteinExistence type="predicted"/>
<dbReference type="Proteomes" id="UP000460718">
    <property type="component" value="Unassembled WGS sequence"/>
</dbReference>
<dbReference type="EMBL" id="QXGB01001394">
    <property type="protein sequence ID" value="KAE9191525.1"/>
    <property type="molecule type" value="Genomic_DNA"/>
</dbReference>
<dbReference type="Proteomes" id="UP000441208">
    <property type="component" value="Unassembled WGS sequence"/>
</dbReference>
<dbReference type="EMBL" id="QXGF01001431">
    <property type="protein sequence ID" value="KAE8930055.1"/>
    <property type="molecule type" value="Genomic_DNA"/>
</dbReference>
<evidence type="ECO:0000313" key="1">
    <source>
        <dbReference type="EMBL" id="KAE8930055.1"/>
    </source>
</evidence>
<dbReference type="EMBL" id="QXFW01000382">
    <property type="protein sequence ID" value="KAE9014043.1"/>
    <property type="molecule type" value="Genomic_DNA"/>
</dbReference>
<evidence type="ECO:0000313" key="4">
    <source>
        <dbReference type="EMBL" id="KAE9102940.1"/>
    </source>
</evidence>
<dbReference type="Proteomes" id="UP000433483">
    <property type="component" value="Unassembled WGS sequence"/>
</dbReference>
<dbReference type="EMBL" id="QXGA01002153">
    <property type="protein sequence ID" value="KAE9102940.1"/>
    <property type="molecule type" value="Genomic_DNA"/>
</dbReference>
<gene>
    <name evidence="7" type="ORF">PF002_g20020</name>
    <name evidence="6" type="ORF">PF004_g17675</name>
    <name evidence="5" type="ORF">PF005_g18808</name>
    <name evidence="4" type="ORF">PF006_g22304</name>
    <name evidence="3" type="ORF">PF007_g18981</name>
    <name evidence="1" type="ORF">PF009_g19843</name>
    <name evidence="2" type="ORF">PF011_g8225</name>
</gene>
<accession>A0A6A3WUW5</accession>
<evidence type="ECO:0000313" key="12">
    <source>
        <dbReference type="Proteomes" id="UP000441208"/>
    </source>
</evidence>
<evidence type="ECO:0000313" key="14">
    <source>
        <dbReference type="Proteomes" id="UP000476176"/>
    </source>
</evidence>
<evidence type="ECO:0000313" key="10">
    <source>
        <dbReference type="Proteomes" id="UP000440367"/>
    </source>
</evidence>
<dbReference type="Proteomes" id="UP000429523">
    <property type="component" value="Unassembled WGS sequence"/>
</dbReference>
<evidence type="ECO:0000313" key="3">
    <source>
        <dbReference type="EMBL" id="KAE9091168.1"/>
    </source>
</evidence>
<dbReference type="EMBL" id="QXFZ01001400">
    <property type="protein sequence ID" value="KAE9091168.1"/>
    <property type="molecule type" value="Genomic_DNA"/>
</dbReference>
<evidence type="ECO:0000313" key="13">
    <source>
        <dbReference type="Proteomes" id="UP000460718"/>
    </source>
</evidence>
<dbReference type="EMBL" id="QXGC01001344">
    <property type="protein sequence ID" value="KAE9205035.1"/>
    <property type="molecule type" value="Genomic_DNA"/>
</dbReference>
<evidence type="ECO:0000313" key="6">
    <source>
        <dbReference type="EMBL" id="KAE9205035.1"/>
    </source>
</evidence>
<dbReference type="Proteomes" id="UP000440732">
    <property type="component" value="Unassembled WGS sequence"/>
</dbReference>
<evidence type="ECO:0000313" key="5">
    <source>
        <dbReference type="EMBL" id="KAE9191525.1"/>
    </source>
</evidence>
<comment type="caution">
    <text evidence="5">The sequence shown here is derived from an EMBL/GenBank/DDBJ whole genome shotgun (WGS) entry which is preliminary data.</text>
</comment>
<evidence type="ECO:0000313" key="9">
    <source>
        <dbReference type="Proteomes" id="UP000433483"/>
    </source>
</evidence>
<organism evidence="5 9">
    <name type="scientific">Phytophthora fragariae</name>
    <dbReference type="NCBI Taxonomy" id="53985"/>
    <lineage>
        <taxon>Eukaryota</taxon>
        <taxon>Sar</taxon>
        <taxon>Stramenopiles</taxon>
        <taxon>Oomycota</taxon>
        <taxon>Peronosporomycetes</taxon>
        <taxon>Peronosporales</taxon>
        <taxon>Peronosporaceae</taxon>
        <taxon>Phytophthora</taxon>
    </lineage>
</organism>
<evidence type="ECO:0000313" key="2">
    <source>
        <dbReference type="EMBL" id="KAE9014043.1"/>
    </source>
</evidence>
<keyword evidence="9" id="KW-1185">Reference proteome</keyword>
<name>A0A6A3WUW5_9STRA</name>
<dbReference type="AlphaFoldDB" id="A0A6A3WUW5"/>
<evidence type="ECO:0000313" key="11">
    <source>
        <dbReference type="Proteomes" id="UP000440732"/>
    </source>
</evidence>